<keyword evidence="3" id="KW-1185">Reference proteome</keyword>
<dbReference type="EMBL" id="AZJJ01000007">
    <property type="protein sequence ID" value="ETD25772.1"/>
    <property type="molecule type" value="Genomic_DNA"/>
</dbReference>
<dbReference type="Proteomes" id="UP000018688">
    <property type="component" value="Unassembled WGS sequence"/>
</dbReference>
<evidence type="ECO:0000313" key="3">
    <source>
        <dbReference type="Proteomes" id="UP000018688"/>
    </source>
</evidence>
<sequence>MKIGRQIKNFLRSKLKAVYAAIFAPIARVLYKPILDEIRATAPRNESALLLELFARERLFASYKILNPLESIDFLVRESKSFLRIGDGEMMTLANKAGGFHRFSPALKADLLACIAQACRENLPIGLNPVLIYPYHANRGGGGGQLRRVGFLAKNGDCCGESAVTHAQVRAFDSPCKTRDTARRRRCFFSKAPFLAQKSFREQLAPTSTQSPDSSSTILEENQASLSLRDTALAVAWQSISQTQSEATTQISPRLLYACENISAFYVAAYFPSDRVYFDANMFYTTPIEVALLAGKIDTCEYESLESKLKAFPRLFIDDEYGRWLLQLYKELFIHKIAKLWEQKDCIVIEGRYSSSGVYNDLFSNARSVLRINHLPHHNAYEHLDELKSYVQEVLSGFDPAHTCAILALGHSAKVLGFWLDGLGFRAFDIGSLSLNYDCFLYGADFYTYAGQGNPLELESYVLAPYIAGKRK</sequence>
<reference evidence="2 3" key="1">
    <citation type="submission" date="2013-10" db="EMBL/GenBank/DDBJ databases">
        <title>The Genome Sequence of Helicobacter canis NCTC 12740.</title>
        <authorList>
            <consortium name="The Broad Institute Genomics Platform"/>
            <person name="Earl A."/>
            <person name="Fox J.G."/>
            <person name="Shen Z."/>
            <person name="Young S.K."/>
            <person name="Zeng Q."/>
            <person name="Gargeya S."/>
            <person name="Fitzgerald M."/>
            <person name="Abouelleil A."/>
            <person name="Alvarado L."/>
            <person name="Chapman S.B."/>
            <person name="Gainer-Dewar J."/>
            <person name="Goldberg J."/>
            <person name="Griggs A."/>
            <person name="Gujja S."/>
            <person name="Hansen M."/>
            <person name="Howarth C."/>
            <person name="Imamovic A."/>
            <person name="Ireland A."/>
            <person name="Larimer J."/>
            <person name="McCowan C."/>
            <person name="Murphy C."/>
            <person name="Pearson M."/>
            <person name="Poon T.W."/>
            <person name="Priest M."/>
            <person name="Roberts A."/>
            <person name="Saif S."/>
            <person name="Shea T."/>
            <person name="Sykes S."/>
            <person name="Wortman J."/>
            <person name="Nusbaum C."/>
            <person name="Birren B."/>
        </authorList>
    </citation>
    <scope>NUCLEOTIDE SEQUENCE [LARGE SCALE GENOMIC DNA]</scope>
    <source>
        <strain evidence="2 3">NCTC 12740</strain>
    </source>
</reference>
<protein>
    <recommendedName>
        <fullName evidence="1">Glycosyltransferase GT-D fold domain-containing protein</fullName>
    </recommendedName>
</protein>
<dbReference type="Pfam" id="PF08759">
    <property type="entry name" value="GT-D"/>
    <property type="match status" value="1"/>
</dbReference>
<dbReference type="PATRIC" id="fig|1357399.3.peg.1682"/>
<accession>V8CF88</accession>
<comment type="caution">
    <text evidence="2">The sequence shown here is derived from an EMBL/GenBank/DDBJ whole genome shotgun (WGS) entry which is preliminary data.</text>
</comment>
<feature type="domain" description="Glycosyltransferase GT-D fold" evidence="1">
    <location>
        <begin position="329"/>
        <end position="444"/>
    </location>
</feature>
<dbReference type="STRING" id="1357399.HMPREF2087_01603"/>
<evidence type="ECO:0000313" key="2">
    <source>
        <dbReference type="EMBL" id="ETD25772.1"/>
    </source>
</evidence>
<gene>
    <name evidence="2" type="ORF">HMPREF2087_01603</name>
</gene>
<organism evidence="2 3">
    <name type="scientific">Helicobacter canis NCTC 12740</name>
    <dbReference type="NCBI Taxonomy" id="1357399"/>
    <lineage>
        <taxon>Bacteria</taxon>
        <taxon>Pseudomonadati</taxon>
        <taxon>Campylobacterota</taxon>
        <taxon>Epsilonproteobacteria</taxon>
        <taxon>Campylobacterales</taxon>
        <taxon>Helicobacteraceae</taxon>
        <taxon>Helicobacter</taxon>
    </lineage>
</organism>
<proteinExistence type="predicted"/>
<dbReference type="eggNOG" id="COG0438">
    <property type="taxonomic scope" value="Bacteria"/>
</dbReference>
<dbReference type="OrthoDB" id="796510at2"/>
<dbReference type="InterPro" id="IPR014869">
    <property type="entry name" value="GT-D"/>
</dbReference>
<dbReference type="AlphaFoldDB" id="V8CF88"/>
<evidence type="ECO:0000259" key="1">
    <source>
        <dbReference type="Pfam" id="PF08759"/>
    </source>
</evidence>
<dbReference type="RefSeq" id="WP_023930630.1">
    <property type="nucleotide sequence ID" value="NZ_KI669458.1"/>
</dbReference>
<name>V8CF88_9HELI</name>
<dbReference type="HOGENOM" id="CLU_578434_0_0_7"/>